<dbReference type="GeneID" id="37078644"/>
<reference evidence="1 2" key="1">
    <citation type="submission" date="2016-12" db="EMBL/GenBank/DDBJ databases">
        <title>The genomes of Aspergillus section Nigri reveals drivers in fungal speciation.</title>
        <authorList>
            <consortium name="DOE Joint Genome Institute"/>
            <person name="Vesth T.C."/>
            <person name="Nybo J."/>
            <person name="Theobald S."/>
            <person name="Brandl J."/>
            <person name="Frisvad J.C."/>
            <person name="Nielsen K.F."/>
            <person name="Lyhne E.K."/>
            <person name="Kogle M.E."/>
            <person name="Kuo A."/>
            <person name="Riley R."/>
            <person name="Clum A."/>
            <person name="Nolan M."/>
            <person name="Lipzen A."/>
            <person name="Salamov A."/>
            <person name="Henrissat B."/>
            <person name="Wiebenga A."/>
            <person name="De Vries R.P."/>
            <person name="Grigoriev I.V."/>
            <person name="Mortensen U.H."/>
            <person name="Andersen M.R."/>
            <person name="Baker S.E."/>
        </authorList>
    </citation>
    <scope>NUCLEOTIDE SEQUENCE [LARGE SCALE GENOMIC DNA]</scope>
    <source>
        <strain evidence="1 2">JOP 1030-1</strain>
    </source>
</reference>
<dbReference type="OrthoDB" id="10598127at2759"/>
<name>A0A318ZBM6_9EURO</name>
<dbReference type="AlphaFoldDB" id="A0A318ZBM6"/>
<sequence length="223" mass="25646">MASAKLEPKEEGCLRDPVVAPFDSGVLKTNVPFYASEVVNISPTPDAPIRVHVGLLSEKAPKLLPSSIKQQNYEILARFVEWAYTGSYKINHNEDIRDAWFEQGSTESLYENMKLHIRVMVFAHKYEIDSLYDDTYNQLTKATTWLFSMDRSNDYIEGFVDFCAFTLKRVERDTSSWDYLAFQTAKHLETVGKAKNFTSLLTEIPQFAVAIIQNIRTPVFYDY</sequence>
<proteinExistence type="predicted"/>
<dbReference type="EMBL" id="KZ821235">
    <property type="protein sequence ID" value="PYH44709.1"/>
    <property type="molecule type" value="Genomic_DNA"/>
</dbReference>
<dbReference type="Proteomes" id="UP000248349">
    <property type="component" value="Unassembled WGS sequence"/>
</dbReference>
<protein>
    <recommendedName>
        <fullName evidence="3">BTB domain-containing protein</fullName>
    </recommendedName>
</protein>
<evidence type="ECO:0008006" key="3">
    <source>
        <dbReference type="Google" id="ProtNLM"/>
    </source>
</evidence>
<organism evidence="1 2">
    <name type="scientific">Aspergillus saccharolyticus JOP 1030-1</name>
    <dbReference type="NCBI Taxonomy" id="1450539"/>
    <lineage>
        <taxon>Eukaryota</taxon>
        <taxon>Fungi</taxon>
        <taxon>Dikarya</taxon>
        <taxon>Ascomycota</taxon>
        <taxon>Pezizomycotina</taxon>
        <taxon>Eurotiomycetes</taxon>
        <taxon>Eurotiomycetidae</taxon>
        <taxon>Eurotiales</taxon>
        <taxon>Aspergillaceae</taxon>
        <taxon>Aspergillus</taxon>
        <taxon>Aspergillus subgen. Circumdati</taxon>
    </lineage>
</organism>
<evidence type="ECO:0000313" key="2">
    <source>
        <dbReference type="Proteomes" id="UP000248349"/>
    </source>
</evidence>
<keyword evidence="2" id="KW-1185">Reference proteome</keyword>
<gene>
    <name evidence="1" type="ORF">BP01DRAFT_383275</name>
</gene>
<accession>A0A318ZBM6</accession>
<evidence type="ECO:0000313" key="1">
    <source>
        <dbReference type="EMBL" id="PYH44709.1"/>
    </source>
</evidence>
<dbReference type="RefSeq" id="XP_025430691.1">
    <property type="nucleotide sequence ID" value="XM_025577415.1"/>
</dbReference>